<gene>
    <name evidence="2" type="ORF">GCM10022261_29450</name>
</gene>
<protein>
    <recommendedName>
        <fullName evidence="1">AB hydrolase-1 domain-containing protein</fullName>
    </recommendedName>
</protein>
<organism evidence="2 3">
    <name type="scientific">Brevibacterium daeguense</name>
    <dbReference type="NCBI Taxonomy" id="909936"/>
    <lineage>
        <taxon>Bacteria</taxon>
        <taxon>Bacillati</taxon>
        <taxon>Actinomycetota</taxon>
        <taxon>Actinomycetes</taxon>
        <taxon>Micrococcales</taxon>
        <taxon>Brevibacteriaceae</taxon>
        <taxon>Brevibacterium</taxon>
    </lineage>
</organism>
<dbReference type="RefSeq" id="WP_236863254.1">
    <property type="nucleotide sequence ID" value="NZ_BAABAZ010000012.1"/>
</dbReference>
<dbReference type="EMBL" id="BAABAZ010000012">
    <property type="protein sequence ID" value="GAA4285414.1"/>
    <property type="molecule type" value="Genomic_DNA"/>
</dbReference>
<dbReference type="SUPFAM" id="SSF53474">
    <property type="entry name" value="alpha/beta-Hydrolases"/>
    <property type="match status" value="1"/>
</dbReference>
<dbReference type="Pfam" id="PF00561">
    <property type="entry name" value="Abhydrolase_1"/>
    <property type="match status" value="1"/>
</dbReference>
<dbReference type="Gene3D" id="3.40.50.1820">
    <property type="entry name" value="alpha/beta hydrolase"/>
    <property type="match status" value="1"/>
</dbReference>
<dbReference type="Proteomes" id="UP001501586">
    <property type="component" value="Unassembled WGS sequence"/>
</dbReference>
<reference evidence="3" key="1">
    <citation type="journal article" date="2019" name="Int. J. Syst. Evol. Microbiol.">
        <title>The Global Catalogue of Microorganisms (GCM) 10K type strain sequencing project: providing services to taxonomists for standard genome sequencing and annotation.</title>
        <authorList>
            <consortium name="The Broad Institute Genomics Platform"/>
            <consortium name="The Broad Institute Genome Sequencing Center for Infectious Disease"/>
            <person name="Wu L."/>
            <person name="Ma J."/>
        </authorList>
    </citation>
    <scope>NUCLEOTIDE SEQUENCE [LARGE SCALE GENOMIC DNA]</scope>
    <source>
        <strain evidence="3">JCM 17458</strain>
    </source>
</reference>
<evidence type="ECO:0000259" key="1">
    <source>
        <dbReference type="Pfam" id="PF00561"/>
    </source>
</evidence>
<dbReference type="InterPro" id="IPR050266">
    <property type="entry name" value="AB_hydrolase_sf"/>
</dbReference>
<dbReference type="PRINTS" id="PR00111">
    <property type="entry name" value="ABHYDROLASE"/>
</dbReference>
<name>A0ABP8EN34_9MICO</name>
<sequence length="341" mass="35849">MTQLDPQNPSVPVVETAGQNRLLLDAHRRSDLGPGHRQTTVAVRGGAMTVGIWGPEENSAPTVLAIHGVSASHRCFGLLAAALPGVRIIAPDLRGRGRSSVLPGPYGMPAHAEDLAAVLAVLAAGPVDVVGHSMGAFVAVVLAHRHPELVRSLVLVDGGIPLRVPAGLSADEVVQAVLGPVTERLEMRFGSVDDYRRYWQRHPAFAGAWTDPGGTAALLEDYIAYDLEPGADGLRPATRYEAIAQDTADLHGGEALPAAIDGLSVSAHLLWTRQGLQGEEPGLFEREYIAEWQSRVPALESQLTVREIPETNHYTILMSPTGAAAVAGCISAPGRATAASG</sequence>
<keyword evidence="3" id="KW-1185">Reference proteome</keyword>
<feature type="domain" description="AB hydrolase-1" evidence="1">
    <location>
        <begin position="61"/>
        <end position="205"/>
    </location>
</feature>
<dbReference type="PANTHER" id="PTHR43798">
    <property type="entry name" value="MONOACYLGLYCEROL LIPASE"/>
    <property type="match status" value="1"/>
</dbReference>
<evidence type="ECO:0000313" key="2">
    <source>
        <dbReference type="EMBL" id="GAA4285414.1"/>
    </source>
</evidence>
<dbReference type="PANTHER" id="PTHR43798:SF33">
    <property type="entry name" value="HYDROLASE, PUTATIVE (AFU_ORTHOLOGUE AFUA_2G14860)-RELATED"/>
    <property type="match status" value="1"/>
</dbReference>
<dbReference type="InterPro" id="IPR029058">
    <property type="entry name" value="AB_hydrolase_fold"/>
</dbReference>
<proteinExistence type="predicted"/>
<accession>A0ABP8EN34</accession>
<dbReference type="InterPro" id="IPR000073">
    <property type="entry name" value="AB_hydrolase_1"/>
</dbReference>
<comment type="caution">
    <text evidence="2">The sequence shown here is derived from an EMBL/GenBank/DDBJ whole genome shotgun (WGS) entry which is preliminary data.</text>
</comment>
<evidence type="ECO:0000313" key="3">
    <source>
        <dbReference type="Proteomes" id="UP001501586"/>
    </source>
</evidence>